<dbReference type="NCBIfam" id="TIGR00113">
    <property type="entry name" value="queA"/>
    <property type="match status" value="1"/>
</dbReference>
<dbReference type="Pfam" id="PF02547">
    <property type="entry name" value="Queuosine_synth"/>
    <property type="match status" value="1"/>
</dbReference>
<dbReference type="InterPro" id="IPR042118">
    <property type="entry name" value="QueA_dom1"/>
</dbReference>
<evidence type="ECO:0000256" key="2">
    <source>
        <dbReference type="ARBA" id="ARBA00004691"/>
    </source>
</evidence>
<dbReference type="PANTHER" id="PTHR30307">
    <property type="entry name" value="S-ADENOSYLMETHIONINE:TRNA RIBOSYLTRANSFERASE-ISOMERASE"/>
    <property type="match status" value="1"/>
</dbReference>
<dbReference type="FunFam" id="2.40.10.240:FF:000002">
    <property type="entry name" value="S-adenosylmethionine:tRNA ribosyltransferase-isomerase"/>
    <property type="match status" value="1"/>
</dbReference>
<comment type="pathway">
    <text evidence="2 13">tRNA modification; tRNA-queuosine biosynthesis.</text>
</comment>
<comment type="subunit">
    <text evidence="3 13">Monomer.</text>
</comment>
<comment type="similarity">
    <text evidence="9 13">Belongs to the QueA family.</text>
</comment>
<comment type="function">
    <text evidence="13">Transfers and isomerizes the ribose moiety from AdoMet to the 7-aminomethyl group of 7-deazaguanine (preQ1-tRNA) to give epoxyqueuosine (oQ-tRNA).</text>
</comment>
<dbReference type="eggNOG" id="COG0809">
    <property type="taxonomic scope" value="Bacteria"/>
</dbReference>
<organism evidence="14 15">
    <name type="scientific">Kosmotoga olearia (strain ATCC BAA-1733 / DSM 21960 / TBF 19.5.1)</name>
    <dbReference type="NCBI Taxonomy" id="521045"/>
    <lineage>
        <taxon>Bacteria</taxon>
        <taxon>Thermotogati</taxon>
        <taxon>Thermotogota</taxon>
        <taxon>Thermotogae</taxon>
        <taxon>Kosmotogales</taxon>
        <taxon>Kosmotogaceae</taxon>
        <taxon>Kosmotoga</taxon>
    </lineage>
</organism>
<dbReference type="SUPFAM" id="SSF111337">
    <property type="entry name" value="QueA-like"/>
    <property type="match status" value="1"/>
</dbReference>
<dbReference type="FunFam" id="3.40.1780.10:FF:000001">
    <property type="entry name" value="S-adenosylmethionine:tRNA ribosyltransferase-isomerase"/>
    <property type="match status" value="1"/>
</dbReference>
<proteinExistence type="inferred from homology"/>
<dbReference type="Proteomes" id="UP000002382">
    <property type="component" value="Chromosome"/>
</dbReference>
<protein>
    <recommendedName>
        <fullName evidence="11 13">S-adenosylmethionine:tRNA ribosyltransferase-isomerase</fullName>
        <ecNumber evidence="10 13">2.4.99.17</ecNumber>
    </recommendedName>
    <alternativeName>
        <fullName evidence="12 13">Queuosine biosynthesis protein QueA</fullName>
    </alternativeName>
</protein>
<dbReference type="EMBL" id="CP001634">
    <property type="protein sequence ID" value="ACR78971.1"/>
    <property type="molecule type" value="Genomic_DNA"/>
</dbReference>
<dbReference type="Gene3D" id="2.40.10.240">
    <property type="entry name" value="QueA-like"/>
    <property type="match status" value="1"/>
</dbReference>
<dbReference type="AlphaFoldDB" id="C5CD27"/>
<accession>C5CD27</accession>
<dbReference type="HOGENOM" id="CLU_039110_1_0_0"/>
<evidence type="ECO:0000256" key="1">
    <source>
        <dbReference type="ARBA" id="ARBA00004496"/>
    </source>
</evidence>
<sequence length="340" mass="38901">MNMKVSDFDYELPKELIAQEPVQPRDHSRLMVIRRDRENFEHTHFYRIIDYLEPGDLLVMNDSKVIPARLLGKKSTGAKVEIVLIEKVGSKQWKAIVRPGSKIKRGNVLLFEDLQCEVVEHCDDSTRILEFTGSNPWEKIRRIGKLPIPPYISKYPDDPNLYQTVYAKKDGSVAAPTAGLHFTDSLLKKLKEKGIKMAFVTLHVGLGTFRPVKVENVEDHVMHSEYYTLPEETVELIKETKRNGNRVIAVGTTVVRTLEAVAQKHDGKLVAESGRTDIFIYPPYEFKVIDGLITNFHLPKSTLLMLVAAFTGREKILKAYNEAIKLRYRFFSFGDACFIY</sequence>
<keyword evidence="7 13" id="KW-0671">Queuosine biosynthesis</keyword>
<dbReference type="GO" id="GO:0008616">
    <property type="term" value="P:tRNA queuosine(34) biosynthetic process"/>
    <property type="evidence" value="ECO:0007669"/>
    <property type="project" value="UniProtKB-UniRule"/>
</dbReference>
<comment type="catalytic activity">
    <reaction evidence="8 13">
        <text>7-aminomethyl-7-carbaguanosine(34) in tRNA + S-adenosyl-L-methionine = epoxyqueuosine(34) in tRNA + adenine + L-methionine + 2 H(+)</text>
        <dbReference type="Rhea" id="RHEA:32155"/>
        <dbReference type="Rhea" id="RHEA-COMP:10342"/>
        <dbReference type="Rhea" id="RHEA-COMP:18582"/>
        <dbReference type="ChEBI" id="CHEBI:15378"/>
        <dbReference type="ChEBI" id="CHEBI:16708"/>
        <dbReference type="ChEBI" id="CHEBI:57844"/>
        <dbReference type="ChEBI" id="CHEBI:59789"/>
        <dbReference type="ChEBI" id="CHEBI:82833"/>
        <dbReference type="ChEBI" id="CHEBI:194443"/>
        <dbReference type="EC" id="2.4.99.17"/>
    </reaction>
</comment>
<dbReference type="UniPathway" id="UPA00392"/>
<keyword evidence="15" id="KW-1185">Reference proteome</keyword>
<evidence type="ECO:0000256" key="11">
    <source>
        <dbReference type="ARBA" id="ARBA00069325"/>
    </source>
</evidence>
<evidence type="ECO:0000256" key="5">
    <source>
        <dbReference type="ARBA" id="ARBA00022679"/>
    </source>
</evidence>
<dbReference type="GO" id="GO:0051075">
    <property type="term" value="F:S-adenosylmethionine:tRNA ribosyltransferase-isomerase activity"/>
    <property type="evidence" value="ECO:0007669"/>
    <property type="project" value="UniProtKB-EC"/>
</dbReference>
<evidence type="ECO:0000256" key="12">
    <source>
        <dbReference type="ARBA" id="ARBA00076160"/>
    </source>
</evidence>
<dbReference type="KEGG" id="kol:Kole_0246"/>
<comment type="subcellular location">
    <subcellularLocation>
        <location evidence="1 13">Cytoplasm</location>
    </subcellularLocation>
</comment>
<dbReference type="NCBIfam" id="NF001140">
    <property type="entry name" value="PRK00147.1"/>
    <property type="match status" value="1"/>
</dbReference>
<evidence type="ECO:0000256" key="4">
    <source>
        <dbReference type="ARBA" id="ARBA00022490"/>
    </source>
</evidence>
<dbReference type="InterPro" id="IPR003699">
    <property type="entry name" value="QueA"/>
</dbReference>
<dbReference type="PANTHER" id="PTHR30307:SF0">
    <property type="entry name" value="S-ADENOSYLMETHIONINE:TRNA RIBOSYLTRANSFERASE-ISOMERASE"/>
    <property type="match status" value="1"/>
</dbReference>
<evidence type="ECO:0000256" key="13">
    <source>
        <dbReference type="HAMAP-Rule" id="MF_00113"/>
    </source>
</evidence>
<evidence type="ECO:0000256" key="10">
    <source>
        <dbReference type="ARBA" id="ARBA00066503"/>
    </source>
</evidence>
<dbReference type="Gene3D" id="3.40.1780.10">
    <property type="entry name" value="QueA-like"/>
    <property type="match status" value="1"/>
</dbReference>
<evidence type="ECO:0000256" key="3">
    <source>
        <dbReference type="ARBA" id="ARBA00011245"/>
    </source>
</evidence>
<dbReference type="HAMAP" id="MF_00113">
    <property type="entry name" value="QueA"/>
    <property type="match status" value="1"/>
</dbReference>
<dbReference type="EC" id="2.4.99.17" evidence="10 13"/>
<evidence type="ECO:0000256" key="6">
    <source>
        <dbReference type="ARBA" id="ARBA00022691"/>
    </source>
</evidence>
<evidence type="ECO:0000313" key="15">
    <source>
        <dbReference type="Proteomes" id="UP000002382"/>
    </source>
</evidence>
<dbReference type="InterPro" id="IPR036100">
    <property type="entry name" value="QueA_sf"/>
</dbReference>
<dbReference type="STRING" id="521045.Kole_0246"/>
<keyword evidence="6 13" id="KW-0949">S-adenosyl-L-methionine</keyword>
<reference evidence="14 15" key="2">
    <citation type="journal article" date="2011" name="J. Bacteriol.">
        <title>Genome Sequence of Kosmotoga olearia Strain TBF 19.5.1, a Thermophilic Bacterium with a Wide Growth Temperature Range, Isolated from the Troll B Oil Platform in the North Sea.</title>
        <authorList>
            <person name="Swithers K.S."/>
            <person name="Dipippo J.L."/>
            <person name="Bruce D.C."/>
            <person name="Detter C."/>
            <person name="Tapia R."/>
            <person name="Han S."/>
            <person name="Goodwin L.A."/>
            <person name="Han J."/>
            <person name="Woyke T."/>
            <person name="Pitluck S."/>
            <person name="Pennacchio L."/>
            <person name="Nolan M."/>
            <person name="Mikhailova N."/>
            <person name="Land M.L."/>
            <person name="Nesbo C.L."/>
            <person name="Gogarten J.P."/>
            <person name="Noll K.M."/>
        </authorList>
    </citation>
    <scope>NUCLEOTIDE SEQUENCE [LARGE SCALE GENOMIC DNA]</scope>
    <source>
        <strain evidence="15">ATCC BAA-1733 / DSM 21960 / TBF 19.5.1</strain>
    </source>
</reference>
<evidence type="ECO:0000256" key="8">
    <source>
        <dbReference type="ARBA" id="ARBA00052751"/>
    </source>
</evidence>
<gene>
    <name evidence="13" type="primary">queA</name>
    <name evidence="14" type="ordered locus">Kole_0246</name>
</gene>
<evidence type="ECO:0000313" key="14">
    <source>
        <dbReference type="EMBL" id="ACR78971.1"/>
    </source>
</evidence>
<keyword evidence="4 13" id="KW-0963">Cytoplasm</keyword>
<evidence type="ECO:0000256" key="7">
    <source>
        <dbReference type="ARBA" id="ARBA00022785"/>
    </source>
</evidence>
<evidence type="ECO:0000256" key="9">
    <source>
        <dbReference type="ARBA" id="ARBA00061210"/>
    </source>
</evidence>
<reference evidence="14 15" key="1">
    <citation type="submission" date="2009-06" db="EMBL/GenBank/DDBJ databases">
        <title>Complete sequence of Thermotogales bacterium TBF 19.5.1.</title>
        <authorList>
            <consortium name="US DOE Joint Genome Institute"/>
            <person name="Lucas S."/>
            <person name="Copeland A."/>
            <person name="Lapidus A."/>
            <person name="Glavina del Rio T."/>
            <person name="Tice H."/>
            <person name="Bruce D."/>
            <person name="Goodwin L."/>
            <person name="Pitluck S."/>
            <person name="Chertkov O."/>
            <person name="Brettin T."/>
            <person name="Detter J.C."/>
            <person name="Han C."/>
            <person name="Schmutz J."/>
            <person name="Larimer F."/>
            <person name="Land M."/>
            <person name="Hauser L."/>
            <person name="Kyrpides N."/>
            <person name="Ovchinnikova G."/>
            <person name="Noll K."/>
        </authorList>
    </citation>
    <scope>NUCLEOTIDE SEQUENCE [LARGE SCALE GENOMIC DNA]</scope>
    <source>
        <strain evidence="15">ATCC BAA-1733 / DSM 21960 / TBF 19.5.1</strain>
    </source>
</reference>
<dbReference type="GO" id="GO:0005737">
    <property type="term" value="C:cytoplasm"/>
    <property type="evidence" value="ECO:0007669"/>
    <property type="project" value="UniProtKB-SubCell"/>
</dbReference>
<dbReference type="InterPro" id="IPR042119">
    <property type="entry name" value="QueA_dom2"/>
</dbReference>
<keyword evidence="5 13" id="KW-0808">Transferase</keyword>
<name>C5CD27_KOSOT</name>